<name>A0A6G0SWX2_APHGL</name>
<reference evidence="1 2" key="1">
    <citation type="submission" date="2019-08" db="EMBL/GenBank/DDBJ databases">
        <title>The genome of the soybean aphid Biotype 1, its phylome, world population structure and adaptation to the North American continent.</title>
        <authorList>
            <person name="Giordano R."/>
            <person name="Donthu R.K."/>
            <person name="Hernandez A.G."/>
            <person name="Wright C.L."/>
            <person name="Zimin A.V."/>
        </authorList>
    </citation>
    <scope>NUCLEOTIDE SEQUENCE [LARGE SCALE GENOMIC DNA]</scope>
    <source>
        <tissue evidence="1">Whole aphids</tissue>
    </source>
</reference>
<sequence length="234" mass="27088">MRFIKQDVKLEVDNIDPLSLCNSDVEKLPPKHGPLFPNSIRALIVGPSGCGKTNLIFTLLVHENGIKFENVYIYSKTLHQAKYIMLDKILCDVPGINLFKFNDNDTVIPPEKALPSSVFLFDDIATENHGIIRSYFTRCRHNLIDVCYLAQSYSRVPKQLIRDNANFIVLFKQDEINLKHVYDEHCSGDIKYSEFKDFCMTCWRGGRFEFVVISSEHERDNGRYRHGFDTYVII</sequence>
<dbReference type="AlphaFoldDB" id="A0A6G0SWX2"/>
<accession>A0A6G0SWX2</accession>
<dbReference type="EMBL" id="VYZN01001120">
    <property type="protein sequence ID" value="KAE9522454.1"/>
    <property type="molecule type" value="Genomic_DNA"/>
</dbReference>
<dbReference type="InterPro" id="IPR027417">
    <property type="entry name" value="P-loop_NTPase"/>
</dbReference>
<protein>
    <submittedName>
        <fullName evidence="1">Uncharacterized protein</fullName>
    </submittedName>
</protein>
<dbReference type="Proteomes" id="UP000475862">
    <property type="component" value="Unassembled WGS sequence"/>
</dbReference>
<comment type="caution">
    <text evidence="1">The sequence shown here is derived from an EMBL/GenBank/DDBJ whole genome shotgun (WGS) entry which is preliminary data.</text>
</comment>
<dbReference type="SUPFAM" id="SSF52540">
    <property type="entry name" value="P-loop containing nucleoside triphosphate hydrolases"/>
    <property type="match status" value="1"/>
</dbReference>
<proteinExistence type="predicted"/>
<evidence type="ECO:0000313" key="1">
    <source>
        <dbReference type="EMBL" id="KAE9522454.1"/>
    </source>
</evidence>
<evidence type="ECO:0000313" key="2">
    <source>
        <dbReference type="Proteomes" id="UP000475862"/>
    </source>
</evidence>
<dbReference type="OrthoDB" id="6581865at2759"/>
<gene>
    <name evidence="1" type="ORF">AGLY_017115</name>
</gene>
<keyword evidence="2" id="KW-1185">Reference proteome</keyword>
<organism evidence="1 2">
    <name type="scientific">Aphis glycines</name>
    <name type="common">Soybean aphid</name>
    <dbReference type="NCBI Taxonomy" id="307491"/>
    <lineage>
        <taxon>Eukaryota</taxon>
        <taxon>Metazoa</taxon>
        <taxon>Ecdysozoa</taxon>
        <taxon>Arthropoda</taxon>
        <taxon>Hexapoda</taxon>
        <taxon>Insecta</taxon>
        <taxon>Pterygota</taxon>
        <taxon>Neoptera</taxon>
        <taxon>Paraneoptera</taxon>
        <taxon>Hemiptera</taxon>
        <taxon>Sternorrhyncha</taxon>
        <taxon>Aphidomorpha</taxon>
        <taxon>Aphidoidea</taxon>
        <taxon>Aphididae</taxon>
        <taxon>Aphidini</taxon>
        <taxon>Aphis</taxon>
        <taxon>Aphis</taxon>
    </lineage>
</organism>